<feature type="compositionally biased region" description="Polar residues" evidence="1">
    <location>
        <begin position="53"/>
        <end position="77"/>
    </location>
</feature>
<accession>A0A166AGD5</accession>
<evidence type="ECO:0000313" key="3">
    <source>
        <dbReference type="Proteomes" id="UP000077266"/>
    </source>
</evidence>
<feature type="compositionally biased region" description="Basic and acidic residues" evidence="1">
    <location>
        <begin position="945"/>
        <end position="958"/>
    </location>
</feature>
<feature type="region of interest" description="Disordered" evidence="1">
    <location>
        <begin position="1"/>
        <end position="128"/>
    </location>
</feature>
<sequence>MSLHRPGPPAGNEPEDDKPPDKTRRRVSFQAPPDLSTSSGGGKSTYYDPNSGPPHSTNVPSRSNSASGDHTFASASTVKPGDTPADPLAKPVPTRLPSLGPDGLSFAPSQAPHSSFAHDDDDDSPTARHARLREEHRQREAEMASNAEVRAHVEKLRLLYSKQLDVFDMDSFGQFHDEHRDKKYDADQTIQEFAGTLQDRIEIIRGYRLRSVHLKQIGSVGVAPLSFSVDLIALFENACEKVASIIEQANAFLPWARSYHRLEVGWHIDIGVMLSETYPTSGAATRAFKYIRAMILRTSEQLEQILGIRSLDVPLTKVPPLENVEGYFRSVPSTPSDATIKTPNVATSVRRLTAKEIDDLRRANMPTPEAEDFYSRTTSQLNIGSSSKPTPAPSSAPGVLLDPDDGTYRVFTPTGVSPWGDPLSGATGFGHQTLHDAVTGAAAVPPTFVKPSSQSQADVSNQLHVQQPTPGAPTYILPSASHAAVAASYGGTNVPIYTHYYGPTTTAKTPASVAPAPAYPAPSAGPAPSHPGPPYGYNGGPGGGGPGKGGGGYGGGGGGYGGGGGGYGGAGGGGGGPGGPGQGPPGGGGGGQGPPAGGGGGFFPPHPGPPYPGAGPPQGPGGPGDPFPGWNPPEPDPDAIQNPQNYPRIDTKMRPDDLPAWDGSRRTALEYLMSLRTWSRVGGLIPHQIGTYAPLQWTGAAKSWWDNLTERARVFYGSHVRNLIYGIRYGLLTDEWVRELTNSFNVMSFREPGHSKETPVEFIRRRAIIVNTLWALDDRQKVSQVLSRAPAEWPYILDERNIQDLDLLMARAAELETHLVVSSRTGADTSAMIRDEVHNQLRAIQAAQRAARPPATEPSSSYNFRRPPPARNAHVADGMTTNNLIDFLDEPHAHATSSSPASDPQYDVPSIVDTYTVSASDIAIHEAEIFLASRARSRPAPKDGYPFERDPRVSDPKPPSECKCCGGWHWDRDCKHWPEYEKRKRSPQAFKLSTERPIEEETVYGIVYRARANNKFVSAYFLAGETFERESYLNYARGADRGLHVTYAGEQDDARTELPSPPVEIEEVPDAWNEWYSLVPKMEGTSLLDDCEPHDAYREPDSPHEYYWILDDVYIPENPDDQISFLPHVQEEEVVGIDSSDEQPGSLEHGLPLRDEKQQNDTSIVVEPVTALGESATVLDEEEEQLRMDAPTLEPEVTDEAIRPSVDPTRVPLPPPSLMESLGLEIHQLDEFTEWLSTPAGIRALTASNRDVPFSERIDAAEILVAALNAEVAPTPTPERVFTVVPKRQPPAGRSSVGVSVLTAGGHLGSRDERPLPLRLDSGANISLISRAFLESMKNPPKIHTGLKVHLWKIPLVGSFQSK</sequence>
<feature type="compositionally biased region" description="Low complexity" evidence="1">
    <location>
        <begin position="845"/>
        <end position="854"/>
    </location>
</feature>
<protein>
    <recommendedName>
        <fullName evidence="4">Peptidase A2 domain-containing protein</fullName>
    </recommendedName>
</protein>
<feature type="compositionally biased region" description="Pro residues" evidence="1">
    <location>
        <begin position="517"/>
        <end position="534"/>
    </location>
</feature>
<feature type="compositionally biased region" description="Low complexity" evidence="1">
    <location>
        <begin position="385"/>
        <end position="397"/>
    </location>
</feature>
<feature type="compositionally biased region" description="Pro residues" evidence="1">
    <location>
        <begin position="604"/>
        <end position="634"/>
    </location>
</feature>
<feature type="compositionally biased region" description="Gly residues" evidence="1">
    <location>
        <begin position="573"/>
        <end position="602"/>
    </location>
</feature>
<evidence type="ECO:0008006" key="4">
    <source>
        <dbReference type="Google" id="ProtNLM"/>
    </source>
</evidence>
<dbReference type="EMBL" id="KV426023">
    <property type="protein sequence ID" value="KZV91629.1"/>
    <property type="molecule type" value="Genomic_DNA"/>
</dbReference>
<feature type="region of interest" description="Disordered" evidence="1">
    <location>
        <begin position="845"/>
        <end position="868"/>
    </location>
</feature>
<organism evidence="2 3">
    <name type="scientific">Exidia glandulosa HHB12029</name>
    <dbReference type="NCBI Taxonomy" id="1314781"/>
    <lineage>
        <taxon>Eukaryota</taxon>
        <taxon>Fungi</taxon>
        <taxon>Dikarya</taxon>
        <taxon>Basidiomycota</taxon>
        <taxon>Agaricomycotina</taxon>
        <taxon>Agaricomycetes</taxon>
        <taxon>Auriculariales</taxon>
        <taxon>Exidiaceae</taxon>
        <taxon>Exidia</taxon>
    </lineage>
</organism>
<evidence type="ECO:0000256" key="1">
    <source>
        <dbReference type="SAM" id="MobiDB-lite"/>
    </source>
</evidence>
<evidence type="ECO:0000313" key="2">
    <source>
        <dbReference type="EMBL" id="KZV91629.1"/>
    </source>
</evidence>
<feature type="compositionally biased region" description="Basic and acidic residues" evidence="1">
    <location>
        <begin position="649"/>
        <end position="660"/>
    </location>
</feature>
<feature type="compositionally biased region" description="Pro residues" evidence="1">
    <location>
        <begin position="1"/>
        <end position="11"/>
    </location>
</feature>
<feature type="region of interest" description="Disordered" evidence="1">
    <location>
        <begin position="509"/>
        <end position="540"/>
    </location>
</feature>
<reference evidence="2 3" key="1">
    <citation type="journal article" date="2016" name="Mol. Biol. Evol.">
        <title>Comparative Genomics of Early-Diverging Mushroom-Forming Fungi Provides Insights into the Origins of Lignocellulose Decay Capabilities.</title>
        <authorList>
            <person name="Nagy L.G."/>
            <person name="Riley R."/>
            <person name="Tritt A."/>
            <person name="Adam C."/>
            <person name="Daum C."/>
            <person name="Floudas D."/>
            <person name="Sun H."/>
            <person name="Yadav J.S."/>
            <person name="Pangilinan J."/>
            <person name="Larsson K.H."/>
            <person name="Matsuura K."/>
            <person name="Barry K."/>
            <person name="Labutti K."/>
            <person name="Kuo R."/>
            <person name="Ohm R.A."/>
            <person name="Bhattacharya S.S."/>
            <person name="Shirouzu T."/>
            <person name="Yoshinaga Y."/>
            <person name="Martin F.M."/>
            <person name="Grigoriev I.V."/>
            <person name="Hibbett D.S."/>
        </authorList>
    </citation>
    <scope>NUCLEOTIDE SEQUENCE [LARGE SCALE GENOMIC DNA]</scope>
    <source>
        <strain evidence="2 3">HHB12029</strain>
    </source>
</reference>
<feature type="region of interest" description="Disordered" evidence="1">
    <location>
        <begin position="364"/>
        <end position="404"/>
    </location>
</feature>
<name>A0A166AGD5_EXIGL</name>
<dbReference type="OrthoDB" id="3061185at2759"/>
<feature type="region of interest" description="Disordered" evidence="1">
    <location>
        <begin position="938"/>
        <end position="958"/>
    </location>
</feature>
<proteinExistence type="predicted"/>
<dbReference type="STRING" id="1314781.A0A166AGD5"/>
<keyword evidence="3" id="KW-1185">Reference proteome</keyword>
<dbReference type="InParanoid" id="A0A166AGD5"/>
<feature type="compositionally biased region" description="Polar residues" evidence="1">
    <location>
        <begin position="375"/>
        <end position="384"/>
    </location>
</feature>
<gene>
    <name evidence="2" type="ORF">EXIGLDRAFT_769680</name>
</gene>
<feature type="region of interest" description="Disordered" evidence="1">
    <location>
        <begin position="573"/>
        <end position="660"/>
    </location>
</feature>
<dbReference type="Proteomes" id="UP000077266">
    <property type="component" value="Unassembled WGS sequence"/>
</dbReference>